<evidence type="ECO:0000313" key="1">
    <source>
        <dbReference type="EMBL" id="CRL04310.1"/>
    </source>
</evidence>
<dbReference type="Proteomes" id="UP000183832">
    <property type="component" value="Unassembled WGS sequence"/>
</dbReference>
<accession>A0A1J1IYS2</accession>
<proteinExistence type="predicted"/>
<evidence type="ECO:0000313" key="2">
    <source>
        <dbReference type="Proteomes" id="UP000183832"/>
    </source>
</evidence>
<sequence>MLPKFMALIWEITKVSFKIVTKKAFTVKQKIKLKKLSNDNMKLLNIQEFHSVKLKLYAWFQTLKKLSANSTEV</sequence>
<keyword evidence="2" id="KW-1185">Reference proteome</keyword>
<organism evidence="1 2">
    <name type="scientific">Clunio marinus</name>
    <dbReference type="NCBI Taxonomy" id="568069"/>
    <lineage>
        <taxon>Eukaryota</taxon>
        <taxon>Metazoa</taxon>
        <taxon>Ecdysozoa</taxon>
        <taxon>Arthropoda</taxon>
        <taxon>Hexapoda</taxon>
        <taxon>Insecta</taxon>
        <taxon>Pterygota</taxon>
        <taxon>Neoptera</taxon>
        <taxon>Endopterygota</taxon>
        <taxon>Diptera</taxon>
        <taxon>Nematocera</taxon>
        <taxon>Chironomoidea</taxon>
        <taxon>Chironomidae</taxon>
        <taxon>Clunio</taxon>
    </lineage>
</organism>
<name>A0A1J1IYS2_9DIPT</name>
<gene>
    <name evidence="1" type="ORF">CLUMA_CG017406</name>
</gene>
<dbReference type="AlphaFoldDB" id="A0A1J1IYS2"/>
<reference evidence="1 2" key="1">
    <citation type="submission" date="2015-04" db="EMBL/GenBank/DDBJ databases">
        <authorList>
            <person name="Syromyatnikov M.Y."/>
            <person name="Popov V.N."/>
        </authorList>
    </citation>
    <scope>NUCLEOTIDE SEQUENCE [LARGE SCALE GENOMIC DNA]</scope>
</reference>
<protein>
    <submittedName>
        <fullName evidence="1">CLUMA_CG017406, isoform A</fullName>
    </submittedName>
</protein>
<dbReference type="EMBL" id="CVRI01000063">
    <property type="protein sequence ID" value="CRL04310.1"/>
    <property type="molecule type" value="Genomic_DNA"/>
</dbReference>